<dbReference type="Proteomes" id="UP000036097">
    <property type="component" value="Unassembled WGS sequence"/>
</dbReference>
<dbReference type="OrthoDB" id="5829693at2"/>
<dbReference type="AlphaFoldDB" id="A0A0J1GUI5"/>
<dbReference type="EMBL" id="LDOT01000034">
    <property type="protein sequence ID" value="KLV03390.1"/>
    <property type="molecule type" value="Genomic_DNA"/>
</dbReference>
<comment type="caution">
    <text evidence="2">The sequence shown here is derived from an EMBL/GenBank/DDBJ whole genome shotgun (WGS) entry which is preliminary data.</text>
</comment>
<evidence type="ECO:0000313" key="3">
    <source>
        <dbReference type="Proteomes" id="UP000036097"/>
    </source>
</evidence>
<dbReference type="PATRIC" id="fig|1195763.3.peg.4264"/>
<sequence length="98" mass="11157">MAIAAQIKQGMFTLLFHYRYFFNLTYKPLLGLSVIGMGIAGVLWFDAYYNAASYVGVGSLCGAFWLAAIRFVYPVLLSWCDQRHQPSCVVTLHPHHRR</sequence>
<dbReference type="RefSeq" id="WP_047880659.1">
    <property type="nucleotide sequence ID" value="NZ_LDOT01000034.1"/>
</dbReference>
<organism evidence="2 3">
    <name type="scientific">Photobacterium aquae</name>
    <dbReference type="NCBI Taxonomy" id="1195763"/>
    <lineage>
        <taxon>Bacteria</taxon>
        <taxon>Pseudomonadati</taxon>
        <taxon>Pseudomonadota</taxon>
        <taxon>Gammaproteobacteria</taxon>
        <taxon>Vibrionales</taxon>
        <taxon>Vibrionaceae</taxon>
        <taxon>Photobacterium</taxon>
    </lineage>
</organism>
<name>A0A0J1GUI5_9GAMM</name>
<feature type="transmembrane region" description="Helical" evidence="1">
    <location>
        <begin position="20"/>
        <end position="45"/>
    </location>
</feature>
<proteinExistence type="predicted"/>
<gene>
    <name evidence="2" type="ORF">ABT56_19925</name>
</gene>
<evidence type="ECO:0000313" key="2">
    <source>
        <dbReference type="EMBL" id="KLV03390.1"/>
    </source>
</evidence>
<reference evidence="2 3" key="1">
    <citation type="submission" date="2015-05" db="EMBL/GenBank/DDBJ databases">
        <title>Photobacterium galathea sp. nov.</title>
        <authorList>
            <person name="Machado H."/>
            <person name="Gram L."/>
        </authorList>
    </citation>
    <scope>NUCLEOTIDE SEQUENCE [LARGE SCALE GENOMIC DNA]</scope>
    <source>
        <strain evidence="2 3">CGMCC 1.12159</strain>
    </source>
</reference>
<keyword evidence="3" id="KW-1185">Reference proteome</keyword>
<keyword evidence="1" id="KW-0472">Membrane</keyword>
<keyword evidence="1" id="KW-0812">Transmembrane</keyword>
<accession>A0A0J1GUI5</accession>
<feature type="transmembrane region" description="Helical" evidence="1">
    <location>
        <begin position="51"/>
        <end position="73"/>
    </location>
</feature>
<evidence type="ECO:0000256" key="1">
    <source>
        <dbReference type="SAM" id="Phobius"/>
    </source>
</evidence>
<keyword evidence="1" id="KW-1133">Transmembrane helix</keyword>
<protein>
    <submittedName>
        <fullName evidence="2">Uncharacterized protein</fullName>
    </submittedName>
</protein>